<dbReference type="GeneID" id="101845242"/>
<keyword evidence="1" id="KW-0175">Coiled coil</keyword>
<feature type="compositionally biased region" description="Acidic residues" evidence="2">
    <location>
        <begin position="756"/>
        <end position="780"/>
    </location>
</feature>
<sequence length="916" mass="96953">MTSGQNMLKLTALCLMLMCHRGAGEFFSIPERIVPGKSDKLTLNCSPLSSSRGRGPVLAILIRKSNGQPVNQQGSSQFGGYGGGEAFASVQPASPSDQQQEGQQQQGQPQLGQSQQGQSQLGQSQLGQSQLGQQQLGQQQLDQSNLGQPPLHSRYHRSRSRHRRAARAHRSPEFQYSSLTGSGVTTVPNDNRVEVSGSLTEPPHLSLVLHAPGQADLGEYECQMTYMGQGGRVDIVRQTRTVTEAMELSVKSLDGRVHAVEAQMEAFVGIGKSLQGESQREREKVSMLEEEVAALKKENKEMMDSLASVNAEVKILNDKMKEMTEQHGDLVKSNEEQKKKKEEESKASDKAASEQKQPPPPPPPPTDHNYNNGYNQGNGYHGNGQGPPQQPPPHNGGYGGRGGGGAGGGYHGNGQGIPMGNNGGGYPGNNAGYNGQFPQYQNNRGGYPGYGGAGYGPFGNGGGQGGFGGGQGGYGGGWQEYPGGPGGGGYQGQPGRGGGGAPVYGGGRGGPGVEQDLFAVNTRMEEVDNTRIHVLEERVDELKDAVMQLEDHLDALAIAVNYTVDERISTLEGMNWQGMQETLNVMEIQVLPMIAANITDLQTNVQALQGLRRLTDDQIMFLLRLASEGSVPNAGVEEVQESSGAVPVSSNEPQQEGGEEGSEVAESDVIAPEGPTSPGPSNGGGGEEEEVQEGQSSTTVANVYDQPEQSEGRTEEEKPEGQADGESEGGGEEGGDGKDGGVGGEEEGEEKGADVAGEESEASSSEEEGEKEGNGAEEDERATRSDAAESQNAEAEKAGVEATKAPARDPPGVRICYVCGNNATGEECTRSTNKHTQACPAHLQTCLTDVIQDGHRRNIFRRCGTIEECKATSAASDPACLTDNFMTAHKMECHFCCTSSRCNDGIIPTKNFYNRG</sequence>
<feature type="compositionally biased region" description="Low complexity" evidence="2">
    <location>
        <begin position="368"/>
        <end position="378"/>
    </location>
</feature>
<feature type="region of interest" description="Disordered" evidence="2">
    <location>
        <begin position="68"/>
        <end position="199"/>
    </location>
</feature>
<feature type="signal peptide" evidence="3">
    <location>
        <begin position="1"/>
        <end position="24"/>
    </location>
</feature>
<accession>A0ABM1VU17</accession>
<feature type="compositionally biased region" description="Acidic residues" evidence="2">
    <location>
        <begin position="657"/>
        <end position="666"/>
    </location>
</feature>
<feature type="compositionally biased region" description="Pro residues" evidence="2">
    <location>
        <begin position="357"/>
        <end position="366"/>
    </location>
</feature>
<protein>
    <submittedName>
        <fullName evidence="5">Uncharacterized protein LOC101845242</fullName>
    </submittedName>
</protein>
<keyword evidence="4" id="KW-1185">Reference proteome</keyword>
<evidence type="ECO:0000256" key="3">
    <source>
        <dbReference type="SAM" id="SignalP"/>
    </source>
</evidence>
<evidence type="ECO:0000256" key="1">
    <source>
        <dbReference type="SAM" id="Coils"/>
    </source>
</evidence>
<evidence type="ECO:0000313" key="5">
    <source>
        <dbReference type="RefSeq" id="XP_035825909.1"/>
    </source>
</evidence>
<proteinExistence type="predicted"/>
<keyword evidence="3" id="KW-0732">Signal</keyword>
<dbReference type="RefSeq" id="XP_035825909.1">
    <property type="nucleotide sequence ID" value="XM_035970016.1"/>
</dbReference>
<feature type="region of interest" description="Disordered" evidence="2">
    <location>
        <begin position="470"/>
        <end position="508"/>
    </location>
</feature>
<evidence type="ECO:0000313" key="4">
    <source>
        <dbReference type="Proteomes" id="UP000694888"/>
    </source>
</evidence>
<feature type="region of interest" description="Disordered" evidence="2">
    <location>
        <begin position="631"/>
        <end position="807"/>
    </location>
</feature>
<feature type="coiled-coil region" evidence="1">
    <location>
        <begin position="532"/>
        <end position="559"/>
    </location>
</feature>
<dbReference type="CDD" id="cd00117">
    <property type="entry name" value="TFP"/>
    <property type="match status" value="1"/>
</dbReference>
<feature type="compositionally biased region" description="Basic and acidic residues" evidence="2">
    <location>
        <begin position="326"/>
        <end position="353"/>
    </location>
</feature>
<feature type="region of interest" description="Disordered" evidence="2">
    <location>
        <begin position="326"/>
        <end position="416"/>
    </location>
</feature>
<feature type="chain" id="PRO_5045631251" evidence="3">
    <location>
        <begin position="25"/>
        <end position="916"/>
    </location>
</feature>
<dbReference type="Proteomes" id="UP000694888">
    <property type="component" value="Unplaced"/>
</dbReference>
<reference evidence="5" key="1">
    <citation type="submission" date="2025-08" db="UniProtKB">
        <authorList>
            <consortium name="RefSeq"/>
        </authorList>
    </citation>
    <scope>IDENTIFICATION</scope>
</reference>
<organism evidence="4 5">
    <name type="scientific">Aplysia californica</name>
    <name type="common">California sea hare</name>
    <dbReference type="NCBI Taxonomy" id="6500"/>
    <lineage>
        <taxon>Eukaryota</taxon>
        <taxon>Metazoa</taxon>
        <taxon>Spiralia</taxon>
        <taxon>Lophotrochozoa</taxon>
        <taxon>Mollusca</taxon>
        <taxon>Gastropoda</taxon>
        <taxon>Heterobranchia</taxon>
        <taxon>Euthyneura</taxon>
        <taxon>Tectipleura</taxon>
        <taxon>Aplysiida</taxon>
        <taxon>Aplysioidea</taxon>
        <taxon>Aplysiidae</taxon>
        <taxon>Aplysia</taxon>
    </lineage>
</organism>
<feature type="compositionally biased region" description="Low complexity" evidence="2">
    <location>
        <begin position="94"/>
        <end position="148"/>
    </location>
</feature>
<feature type="compositionally biased region" description="Acidic residues" evidence="2">
    <location>
        <begin position="723"/>
        <end position="734"/>
    </location>
</feature>
<feature type="compositionally biased region" description="Basic and acidic residues" evidence="2">
    <location>
        <begin position="710"/>
        <end position="721"/>
    </location>
</feature>
<feature type="compositionally biased region" description="Basic residues" evidence="2">
    <location>
        <begin position="153"/>
        <end position="169"/>
    </location>
</feature>
<name>A0ABM1VU17_APLCA</name>
<feature type="compositionally biased region" description="Gly residues" evidence="2">
    <location>
        <begin position="396"/>
        <end position="416"/>
    </location>
</feature>
<gene>
    <name evidence="5" type="primary">LOC101845242</name>
</gene>
<feature type="compositionally biased region" description="Polar residues" evidence="2">
    <location>
        <begin position="174"/>
        <end position="189"/>
    </location>
</feature>
<evidence type="ECO:0000256" key="2">
    <source>
        <dbReference type="SAM" id="MobiDB-lite"/>
    </source>
</evidence>